<gene>
    <name evidence="2" type="ORF">GO495_30265</name>
</gene>
<comment type="caution">
    <text evidence="2">The sequence shown here is derived from an EMBL/GenBank/DDBJ whole genome shotgun (WGS) entry which is preliminary data.</text>
</comment>
<evidence type="ECO:0000256" key="1">
    <source>
        <dbReference type="SAM" id="SignalP"/>
    </source>
</evidence>
<dbReference type="AlphaFoldDB" id="A0A6N8JHX5"/>
<organism evidence="2 3">
    <name type="scientific">Chitinophaga oryziterrae</name>
    <dbReference type="NCBI Taxonomy" id="1031224"/>
    <lineage>
        <taxon>Bacteria</taxon>
        <taxon>Pseudomonadati</taxon>
        <taxon>Bacteroidota</taxon>
        <taxon>Chitinophagia</taxon>
        <taxon>Chitinophagales</taxon>
        <taxon>Chitinophagaceae</taxon>
        <taxon>Chitinophaga</taxon>
    </lineage>
</organism>
<keyword evidence="1" id="KW-0732">Signal</keyword>
<dbReference type="EMBL" id="WRXO01000013">
    <property type="protein sequence ID" value="MVT44915.1"/>
    <property type="molecule type" value="Genomic_DNA"/>
</dbReference>
<dbReference type="RefSeq" id="WP_157303701.1">
    <property type="nucleotide sequence ID" value="NZ_BAAAZB010000005.1"/>
</dbReference>
<name>A0A6N8JHX5_9BACT</name>
<dbReference type="OrthoDB" id="1154025at2"/>
<feature type="chain" id="PRO_5026718429" evidence="1">
    <location>
        <begin position="22"/>
        <end position="635"/>
    </location>
</feature>
<evidence type="ECO:0000313" key="3">
    <source>
        <dbReference type="Proteomes" id="UP000468388"/>
    </source>
</evidence>
<accession>A0A6N8JHX5</accession>
<protein>
    <submittedName>
        <fullName evidence="2">Uncharacterized protein</fullName>
    </submittedName>
</protein>
<proteinExistence type="predicted"/>
<evidence type="ECO:0000313" key="2">
    <source>
        <dbReference type="EMBL" id="MVT44915.1"/>
    </source>
</evidence>
<feature type="signal peptide" evidence="1">
    <location>
        <begin position="1"/>
        <end position="21"/>
    </location>
</feature>
<keyword evidence="3" id="KW-1185">Reference proteome</keyword>
<reference evidence="2 3" key="1">
    <citation type="submission" date="2019-12" db="EMBL/GenBank/DDBJ databases">
        <title>The draft genomic sequence of strain Chitinophaga oryziterrae JCM 16595.</title>
        <authorList>
            <person name="Zhang X."/>
        </authorList>
    </citation>
    <scope>NUCLEOTIDE SEQUENCE [LARGE SCALE GENOMIC DNA]</scope>
    <source>
        <strain evidence="2 3">JCM 16595</strain>
    </source>
</reference>
<dbReference type="Proteomes" id="UP000468388">
    <property type="component" value="Unassembled WGS sequence"/>
</dbReference>
<sequence>MKSYLLYPVLFLVMSAGKVFSQEKDIQITQTKKFTVYHANDGGNIVLNLKATYYSKGDTFKVFKDDQPVFGLSSPLNLREFRDSITNLLNDIASTNEFFSEYSLNEIFLWLYLFRVDDKEPNIGFLNLGTFTNHDENNSSARVFLLDSMKNIINHQRAVFSNNKMAVVSMLNQYKSKIGDSNKESSDKAQINNYLKRFHDDPFPQLDSAALAAIGNRNKKASPENDLLKVNAVAYEAARKNLSGANEALRAMNIFPIEKVSIQFERGYIERIQAWVRNKTGGTDIYENTYAIGFSSINNLKAFQRTKLFMRKSSKIGFNSCIFLSDVIGNYDNLLDLYTRDYSPADTVINFAYPEEMPLISLKKERNIRLFDGKIFTDLGGIDQESPNGLVQVEICRRFNLNTYRWQAGKRQDVGAFSYLNVYGALSKIEDKKKVLPLHNQNTVINNTLVSPSYTTNLDLRRYENFSMGVDLNALLYDYPDMKFTAYLDFGIRYGHVVLGDTIRNIAGGIVAPGKDTSFSGHTVTLMLPKVSIEIFQERRVGLVMSYSYNHTYAFTNNQFKQIMSYKKSDLNNIVTERAARNSHQLELLLRVETSEKNNGQIFFRSRFFWQQGDANTFFSQIQVGYAYNIIYRNN</sequence>